<organism evidence="2 3">
    <name type="scientific">Clostridium beijerinckii</name>
    <name type="common">Clostridium MP</name>
    <dbReference type="NCBI Taxonomy" id="1520"/>
    <lineage>
        <taxon>Bacteria</taxon>
        <taxon>Bacillati</taxon>
        <taxon>Bacillota</taxon>
        <taxon>Clostridia</taxon>
        <taxon>Eubacteriales</taxon>
        <taxon>Clostridiaceae</taxon>
        <taxon>Clostridium</taxon>
    </lineage>
</organism>
<dbReference type="RefSeq" id="WP_077869661.1">
    <property type="nucleotide sequence ID" value="NZ_BKAK01000026.1"/>
</dbReference>
<name>A0AAW3WGV4_CLOBE</name>
<sequence>MKLEDFKPTLVYDTYWKFAEKRQEVFFNRIQNKPFPWTDDKIIQKYKFTNVYRACDRVSQYLIKNVIYCNNLYSPKDQCFRILFFKLFNKIDTWEYMENALGEISYRSYSYERYNELLTQKINNDERIYSAAYIMPSGKSCFGFDKKHQNNLKLLEYMMESGLSSMIAESKSLQELYLRLLNYPTLGIFLAFQFAIDINYSELCDFDEMSFVVAGPGAKNGINKCFRDLNGHKYEDIIKYVAEQQEMEFEKRGLKFNTLYGRKLQLIDCQNLFCETDKYARIAHPDIGTTNGRKRIKQQYVNRDMESIEYFYPPKWGINNRISIYRNGEL</sequence>
<proteinExistence type="predicted"/>
<dbReference type="AlphaFoldDB" id="A0AAW3WGV4"/>
<accession>A0AAW3WGV4</accession>
<evidence type="ECO:0000313" key="2">
    <source>
        <dbReference type="EMBL" id="MBC2477623.1"/>
    </source>
</evidence>
<dbReference type="EMBL" id="JABAGV010000106">
    <property type="protein sequence ID" value="MBC2477623.1"/>
    <property type="molecule type" value="Genomic_DNA"/>
</dbReference>
<dbReference type="Proteomes" id="UP001194098">
    <property type="component" value="Unassembled WGS sequence"/>
</dbReference>
<evidence type="ECO:0000259" key="1">
    <source>
        <dbReference type="Pfam" id="PF18723"/>
    </source>
</evidence>
<comment type="caution">
    <text evidence="2">The sequence shown here is derived from an EMBL/GenBank/DDBJ whole genome shotgun (WGS) entry which is preliminary data.</text>
</comment>
<protein>
    <recommendedName>
        <fullName evidence="1">5-hmdU DNA kinase helical domain-containing protein</fullName>
    </recommendedName>
</protein>
<gene>
    <name evidence="2" type="ORF">HGI39_23600</name>
</gene>
<reference evidence="2" key="1">
    <citation type="submission" date="2020-04" db="EMBL/GenBank/DDBJ databases">
        <authorList>
            <person name="Brown S."/>
        </authorList>
    </citation>
    <scope>NUCLEOTIDE SEQUENCE</scope>
    <source>
        <strain evidence="2">DJ015</strain>
    </source>
</reference>
<dbReference type="InterPro" id="IPR040684">
    <property type="entry name" value="HMUDK_hel"/>
</dbReference>
<dbReference type="Pfam" id="PF18723">
    <property type="entry name" value="HMUDK_hel"/>
    <property type="match status" value="1"/>
</dbReference>
<dbReference type="GeneID" id="66345212"/>
<feature type="domain" description="5-hmdU DNA kinase helical" evidence="1">
    <location>
        <begin position="11"/>
        <end position="287"/>
    </location>
</feature>
<reference evidence="2" key="2">
    <citation type="journal article" date="2022" name="Nat. Biotechnol.">
        <title>Carbon-negative production of acetone and isopropanol by gas fermentation at industrial pilot scale.</title>
        <authorList>
            <person name="Liew F.E."/>
            <person name="Nogle R."/>
            <person name="Abdalla T."/>
            <person name="Rasor B.J."/>
            <person name="Canter C."/>
            <person name="Jensen R.O."/>
            <person name="Wang L."/>
            <person name="Strutz J."/>
            <person name="Chirania P."/>
            <person name="De Tissera S."/>
            <person name="Mueller A.P."/>
            <person name="Ruan Z."/>
            <person name="Gao A."/>
            <person name="Tran L."/>
            <person name="Engle N.L."/>
            <person name="Bromley J.C."/>
            <person name="Daniell J."/>
            <person name="Conrado R."/>
            <person name="Tschaplinski T.J."/>
            <person name="Giannone R.J."/>
            <person name="Hettich R.L."/>
            <person name="Karim A.S."/>
            <person name="Simpson S.D."/>
            <person name="Brown S.D."/>
            <person name="Leang C."/>
            <person name="Jewett M.C."/>
            <person name="Kopke M."/>
        </authorList>
    </citation>
    <scope>NUCLEOTIDE SEQUENCE</scope>
    <source>
        <strain evidence="2">DJ015</strain>
    </source>
</reference>
<evidence type="ECO:0000313" key="3">
    <source>
        <dbReference type="Proteomes" id="UP001194098"/>
    </source>
</evidence>